<comment type="subcellular location">
    <subcellularLocation>
        <location evidence="1">Secreted</location>
        <location evidence="1">Extracellular space</location>
    </subcellularLocation>
</comment>
<keyword evidence="6" id="KW-1015">Disulfide bond</keyword>
<reference evidence="9" key="1">
    <citation type="submission" date="2025-08" db="UniProtKB">
        <authorList>
            <consortium name="RefSeq"/>
        </authorList>
    </citation>
    <scope>IDENTIFICATION</scope>
</reference>
<feature type="domain" description="Peptidase S1" evidence="7">
    <location>
        <begin position="11"/>
        <end position="208"/>
    </location>
</feature>
<dbReference type="SMART" id="SM00020">
    <property type="entry name" value="Tryp_SPc"/>
    <property type="match status" value="1"/>
</dbReference>
<dbReference type="InterPro" id="IPR009003">
    <property type="entry name" value="Peptidase_S1_PA"/>
</dbReference>
<keyword evidence="5" id="KW-0720">Serine protease</keyword>
<dbReference type="Pfam" id="PF00089">
    <property type="entry name" value="Trypsin"/>
    <property type="match status" value="2"/>
</dbReference>
<organism evidence="8 9">
    <name type="scientific">Ceratosolen solmsi marchali</name>
    <dbReference type="NCBI Taxonomy" id="326594"/>
    <lineage>
        <taxon>Eukaryota</taxon>
        <taxon>Metazoa</taxon>
        <taxon>Ecdysozoa</taxon>
        <taxon>Arthropoda</taxon>
        <taxon>Hexapoda</taxon>
        <taxon>Insecta</taxon>
        <taxon>Pterygota</taxon>
        <taxon>Neoptera</taxon>
        <taxon>Endopterygota</taxon>
        <taxon>Hymenoptera</taxon>
        <taxon>Apocrita</taxon>
        <taxon>Proctotrupomorpha</taxon>
        <taxon>Chalcidoidea</taxon>
        <taxon>Agaonidae</taxon>
        <taxon>Agaoninae</taxon>
        <taxon>Ceratosolen</taxon>
    </lineage>
</organism>
<dbReference type="PANTHER" id="PTHR24276:SF98">
    <property type="entry name" value="FI18310P1-RELATED"/>
    <property type="match status" value="1"/>
</dbReference>
<dbReference type="RefSeq" id="XP_011495594.1">
    <property type="nucleotide sequence ID" value="XM_011497292.1"/>
</dbReference>
<evidence type="ECO:0000256" key="4">
    <source>
        <dbReference type="ARBA" id="ARBA00022801"/>
    </source>
</evidence>
<keyword evidence="8" id="KW-1185">Reference proteome</keyword>
<dbReference type="InterPro" id="IPR050430">
    <property type="entry name" value="Peptidase_S1"/>
</dbReference>
<dbReference type="Gene3D" id="2.40.10.10">
    <property type="entry name" value="Trypsin-like serine proteases"/>
    <property type="match status" value="2"/>
</dbReference>
<evidence type="ECO:0000256" key="2">
    <source>
        <dbReference type="ARBA" id="ARBA00007664"/>
    </source>
</evidence>
<protein>
    <submittedName>
        <fullName evidence="9">Chymotrypsin-1-like</fullName>
    </submittedName>
</protein>
<evidence type="ECO:0000313" key="9">
    <source>
        <dbReference type="RefSeq" id="XP_011495594.1"/>
    </source>
</evidence>
<dbReference type="GeneID" id="105360397"/>
<dbReference type="InterPro" id="IPR043504">
    <property type="entry name" value="Peptidase_S1_PA_chymotrypsin"/>
</dbReference>
<evidence type="ECO:0000256" key="1">
    <source>
        <dbReference type="ARBA" id="ARBA00004239"/>
    </source>
</evidence>
<dbReference type="AlphaFoldDB" id="A0AAJ6VLS6"/>
<gene>
    <name evidence="9" type="primary">LOC105360397</name>
</gene>
<evidence type="ECO:0000256" key="3">
    <source>
        <dbReference type="ARBA" id="ARBA00022670"/>
    </source>
</evidence>
<dbReference type="InterPro" id="IPR001254">
    <property type="entry name" value="Trypsin_dom"/>
</dbReference>
<evidence type="ECO:0000256" key="5">
    <source>
        <dbReference type="ARBA" id="ARBA00022825"/>
    </source>
</evidence>
<dbReference type="InterPro" id="IPR018114">
    <property type="entry name" value="TRYPSIN_HIS"/>
</dbReference>
<dbReference type="PRINTS" id="PR00722">
    <property type="entry name" value="CHYMOTRYPSIN"/>
</dbReference>
<dbReference type="GO" id="GO:0004252">
    <property type="term" value="F:serine-type endopeptidase activity"/>
    <property type="evidence" value="ECO:0007669"/>
    <property type="project" value="InterPro"/>
</dbReference>
<proteinExistence type="inferred from homology"/>
<dbReference type="PROSITE" id="PS50240">
    <property type="entry name" value="TRYPSIN_DOM"/>
    <property type="match status" value="1"/>
</dbReference>
<evidence type="ECO:0000313" key="8">
    <source>
        <dbReference type="Proteomes" id="UP000695007"/>
    </source>
</evidence>
<keyword evidence="4" id="KW-0378">Hydrolase</keyword>
<dbReference type="GO" id="GO:0006508">
    <property type="term" value="P:proteolysis"/>
    <property type="evidence" value="ECO:0007669"/>
    <property type="project" value="UniProtKB-KW"/>
</dbReference>
<dbReference type="Proteomes" id="UP000695007">
    <property type="component" value="Unplaced"/>
</dbReference>
<dbReference type="GO" id="GO:0005576">
    <property type="term" value="C:extracellular region"/>
    <property type="evidence" value="ECO:0007669"/>
    <property type="project" value="UniProtKB-SubCell"/>
</dbReference>
<sequence length="211" mass="22672">MSNPFPRKAKIIGGVITDITEFPFAIIIRNPDNRVRCGGAIISNKHILTAAHCVEDSSVRSKLKIVTGTTTLSGSHKSVKGNIVFNKYQNKIDLPSSNVDAGSNAIVVGWGQVNKNVTKDSEELNKAWMTVLDNKECAMTHPFHIADEQLCAYQKVNVGLCTGDSGGPLVSNGKLIGIASFGLPCATGISDIYTRVFSFKDYIIGVMAIEA</sequence>
<dbReference type="FunFam" id="2.40.10.10:FF:000036">
    <property type="entry name" value="Trypsin beta"/>
    <property type="match status" value="1"/>
</dbReference>
<keyword evidence="3" id="KW-0645">Protease</keyword>
<evidence type="ECO:0000259" key="7">
    <source>
        <dbReference type="PROSITE" id="PS50240"/>
    </source>
</evidence>
<dbReference type="SUPFAM" id="SSF50494">
    <property type="entry name" value="Trypsin-like serine proteases"/>
    <property type="match status" value="1"/>
</dbReference>
<dbReference type="PROSITE" id="PS00134">
    <property type="entry name" value="TRYPSIN_HIS"/>
    <property type="match status" value="1"/>
</dbReference>
<name>A0AAJ6VLS6_9HYME</name>
<accession>A0AAJ6VLS6</accession>
<dbReference type="PANTHER" id="PTHR24276">
    <property type="entry name" value="POLYSERASE-RELATED"/>
    <property type="match status" value="1"/>
</dbReference>
<dbReference type="KEGG" id="csol:105360397"/>
<comment type="similarity">
    <text evidence="2">Belongs to the peptidase S1 family.</text>
</comment>
<dbReference type="CDD" id="cd00190">
    <property type="entry name" value="Tryp_SPc"/>
    <property type="match status" value="1"/>
</dbReference>
<dbReference type="InterPro" id="IPR001314">
    <property type="entry name" value="Peptidase_S1A"/>
</dbReference>
<evidence type="ECO:0000256" key="6">
    <source>
        <dbReference type="ARBA" id="ARBA00023157"/>
    </source>
</evidence>